<dbReference type="GO" id="GO:0003700">
    <property type="term" value="F:DNA-binding transcription factor activity"/>
    <property type="evidence" value="ECO:0007669"/>
    <property type="project" value="InterPro"/>
</dbReference>
<dbReference type="GO" id="GO:0032259">
    <property type="term" value="P:methylation"/>
    <property type="evidence" value="ECO:0007669"/>
    <property type="project" value="UniProtKB-KW"/>
</dbReference>
<dbReference type="PROSITE" id="PS01124">
    <property type="entry name" value="HTH_ARAC_FAMILY_2"/>
    <property type="match status" value="1"/>
</dbReference>
<keyword evidence="13" id="KW-0234">DNA repair</keyword>
<feature type="binding site" evidence="16">
    <location>
        <position position="64"/>
    </location>
    <ligand>
        <name>Zn(2+)</name>
        <dbReference type="ChEBI" id="CHEBI:29105"/>
    </ligand>
</feature>
<dbReference type="RefSeq" id="WP_153479638.1">
    <property type="nucleotide sequence ID" value="NZ_VWNA01000001.1"/>
</dbReference>
<dbReference type="Pfam" id="PF02805">
    <property type="entry name" value="Ada_Zn_binding"/>
    <property type="match status" value="1"/>
</dbReference>
<dbReference type="InterPro" id="IPR036388">
    <property type="entry name" value="WH-like_DNA-bd_sf"/>
</dbReference>
<comment type="similarity">
    <text evidence="2">Belongs to the MGMT family.</text>
</comment>
<evidence type="ECO:0000256" key="7">
    <source>
        <dbReference type="ARBA" id="ARBA00022763"/>
    </source>
</evidence>
<feature type="active site" description="Nucleophile; methyl group acceptor from methylphosphotriester" evidence="15">
    <location>
        <position position="64"/>
    </location>
</feature>
<evidence type="ECO:0000256" key="11">
    <source>
        <dbReference type="ARBA" id="ARBA00023159"/>
    </source>
</evidence>
<dbReference type="InterPro" id="IPR009057">
    <property type="entry name" value="Homeodomain-like_sf"/>
</dbReference>
<dbReference type="InterPro" id="IPR014048">
    <property type="entry name" value="MethylDNA_cys_MeTrfase_DNA-bd"/>
</dbReference>
<evidence type="ECO:0000256" key="12">
    <source>
        <dbReference type="ARBA" id="ARBA00023163"/>
    </source>
</evidence>
<dbReference type="PIRSF" id="PIRSF000409">
    <property type="entry name" value="Ada"/>
    <property type="match status" value="1"/>
</dbReference>
<dbReference type="SUPFAM" id="SSF46689">
    <property type="entry name" value="Homeodomain-like"/>
    <property type="match status" value="1"/>
</dbReference>
<evidence type="ECO:0000256" key="14">
    <source>
        <dbReference type="ARBA" id="ARBA00049348"/>
    </source>
</evidence>
<feature type="domain" description="HTH araC/xylS-type" evidence="17">
    <location>
        <begin position="128"/>
        <end position="210"/>
    </location>
</feature>
<dbReference type="InterPro" id="IPR016221">
    <property type="entry name" value="Bifunct_regulatory_prot_Ada"/>
</dbReference>
<evidence type="ECO:0000256" key="13">
    <source>
        <dbReference type="ARBA" id="ARBA00023204"/>
    </source>
</evidence>
<gene>
    <name evidence="18" type="primary">ada</name>
    <name evidence="18" type="ORF">F0357_06730</name>
</gene>
<accession>A0A6A7Y0G7</accession>
<dbReference type="SUPFAM" id="SSF57884">
    <property type="entry name" value="Ada DNA repair protein, N-terminal domain (N-Ada 10)"/>
    <property type="match status" value="1"/>
</dbReference>
<name>A0A6A7Y0G7_9HYPH</name>
<dbReference type="SMART" id="SM00342">
    <property type="entry name" value="HTH_ARAC"/>
    <property type="match status" value="1"/>
</dbReference>
<dbReference type="Pfam" id="PF01035">
    <property type="entry name" value="DNA_binding_1"/>
    <property type="match status" value="1"/>
</dbReference>
<evidence type="ECO:0000256" key="5">
    <source>
        <dbReference type="ARBA" id="ARBA00022679"/>
    </source>
</evidence>
<dbReference type="Gene3D" id="3.30.160.70">
    <property type="entry name" value="Methylated DNA-protein cysteine methyltransferase domain"/>
    <property type="match status" value="1"/>
</dbReference>
<dbReference type="InterPro" id="IPR004026">
    <property type="entry name" value="Ada_DNA_repair_Zn-bd"/>
</dbReference>
<reference evidence="18 19" key="1">
    <citation type="submission" date="2019-09" db="EMBL/GenBank/DDBJ databases">
        <title>Segnochrobactrum spirostomi gen. nov., sp. nov., isolated from the ciliate Spirostomum cf. yagiui and description of a novel family, Segnochrobactraceae fam. nov. within the order Rhizobiales of the class Alphaproteobacteria.</title>
        <authorList>
            <person name="Akter S."/>
            <person name="Shazib S.U.A."/>
            <person name="Shin M.K."/>
        </authorList>
    </citation>
    <scope>NUCLEOTIDE SEQUENCE [LARGE SCALE GENOMIC DNA]</scope>
    <source>
        <strain evidence="18 19">Sp-1</strain>
    </source>
</reference>
<feature type="binding site" evidence="16">
    <location>
        <position position="98"/>
    </location>
    <ligand>
        <name>Zn(2+)</name>
        <dbReference type="ChEBI" id="CHEBI:29105"/>
    </ligand>
</feature>
<dbReference type="InterPro" id="IPR018060">
    <property type="entry name" value="HTH_AraC"/>
</dbReference>
<proteinExistence type="inferred from homology"/>
<keyword evidence="9" id="KW-0805">Transcription regulation</keyword>
<evidence type="ECO:0000256" key="16">
    <source>
        <dbReference type="PIRSR" id="PIRSR000409-3"/>
    </source>
</evidence>
<dbReference type="InterPro" id="IPR035451">
    <property type="entry name" value="Ada-like_dom_sf"/>
</dbReference>
<dbReference type="PROSITE" id="PS00374">
    <property type="entry name" value="MGMT"/>
    <property type="match status" value="1"/>
</dbReference>
<evidence type="ECO:0000259" key="17">
    <source>
        <dbReference type="PROSITE" id="PS01124"/>
    </source>
</evidence>
<sequence length="380" mass="40457">MTAHSLRNDRAAAAHDDLDVRVPEQANGAGSFAAEDVRWRAVLDRDPAADDAFVYAVITTGIYCRPTCPSRRPLRGNARFFADAGEASAAGFRPCLRCRPEGSAPSERQGDAIREACRLIEVSETIPSLDALAEAAGLSRFHFHRLFKAATGLTPKAYAVARRAARVREGLARGDSVTGALYEAGFASNGRFYAAADSMLGMKPSDYRAGGRGEEIRFAVGECSLGSILVAESGRGVCAILLGDAPEPLIHEFEGRFPNARLVGGDAAFEARVAQVVGFVEAPHGKLDLPLDIRGTAFQQRVWKALRDIPAGTTITYKTLAARIGQPEAVRGVASACAANAIGVVIPCHRVVRTDGGLAGYRWGIARKQALIAREAQKEG</sequence>
<protein>
    <recommendedName>
        <fullName evidence="3">methylated-DNA--[protein]-cysteine S-methyltransferase</fullName>
        <ecNumber evidence="3">2.1.1.63</ecNumber>
    </recommendedName>
</protein>
<dbReference type="PANTHER" id="PTHR10815">
    <property type="entry name" value="METHYLATED-DNA--PROTEIN-CYSTEINE METHYLTRANSFERASE"/>
    <property type="match status" value="1"/>
</dbReference>
<dbReference type="EMBL" id="VWNA01000001">
    <property type="protein sequence ID" value="MQT12363.1"/>
    <property type="molecule type" value="Genomic_DNA"/>
</dbReference>
<dbReference type="AlphaFoldDB" id="A0A6A7Y0G7"/>
<dbReference type="GO" id="GO:0043565">
    <property type="term" value="F:sequence-specific DNA binding"/>
    <property type="evidence" value="ECO:0007669"/>
    <property type="project" value="InterPro"/>
</dbReference>
<keyword evidence="19" id="KW-1185">Reference proteome</keyword>
<dbReference type="NCBIfam" id="NF011964">
    <property type="entry name" value="PRK15435.1"/>
    <property type="match status" value="1"/>
</dbReference>
<dbReference type="Gene3D" id="3.40.10.10">
    <property type="entry name" value="DNA Methylphosphotriester Repair Domain"/>
    <property type="match status" value="1"/>
</dbReference>
<dbReference type="InterPro" id="IPR036631">
    <property type="entry name" value="MGMT_N_sf"/>
</dbReference>
<dbReference type="SUPFAM" id="SSF53155">
    <property type="entry name" value="Methylated DNA-protein cysteine methyltransferase domain"/>
    <property type="match status" value="1"/>
</dbReference>
<keyword evidence="4 18" id="KW-0489">Methyltransferase</keyword>
<evidence type="ECO:0000256" key="9">
    <source>
        <dbReference type="ARBA" id="ARBA00023015"/>
    </source>
</evidence>
<feature type="active site" description="Nucleophile; methyl group acceptor from either O6-methylguanine or O4-methylthymine" evidence="15">
    <location>
        <position position="348"/>
    </location>
</feature>
<evidence type="ECO:0000256" key="2">
    <source>
        <dbReference type="ARBA" id="ARBA00008711"/>
    </source>
</evidence>
<dbReference type="InterPro" id="IPR001497">
    <property type="entry name" value="MethylDNA_cys_MeTrfase_AS"/>
</dbReference>
<dbReference type="GO" id="GO:0006281">
    <property type="term" value="P:DNA repair"/>
    <property type="evidence" value="ECO:0007669"/>
    <property type="project" value="UniProtKB-KW"/>
</dbReference>
<dbReference type="PROSITE" id="PS00041">
    <property type="entry name" value="HTH_ARAC_FAMILY_1"/>
    <property type="match status" value="1"/>
</dbReference>
<dbReference type="GO" id="GO:0008270">
    <property type="term" value="F:zinc ion binding"/>
    <property type="evidence" value="ECO:0007669"/>
    <property type="project" value="InterPro"/>
</dbReference>
<keyword evidence="6 16" id="KW-0479">Metal-binding</keyword>
<dbReference type="NCBIfam" id="TIGR00589">
    <property type="entry name" value="ogt"/>
    <property type="match status" value="1"/>
</dbReference>
<dbReference type="Pfam" id="PF12833">
    <property type="entry name" value="HTH_18"/>
    <property type="match status" value="1"/>
</dbReference>
<comment type="cofactor">
    <cofactor evidence="16">
        <name>Zn(2+)</name>
        <dbReference type="ChEBI" id="CHEBI:29105"/>
    </cofactor>
    <text evidence="16">Binds 1 zinc ion per subunit.</text>
</comment>
<keyword evidence="12" id="KW-0804">Transcription</keyword>
<evidence type="ECO:0000256" key="4">
    <source>
        <dbReference type="ARBA" id="ARBA00022603"/>
    </source>
</evidence>
<evidence type="ECO:0000256" key="1">
    <source>
        <dbReference type="ARBA" id="ARBA00001286"/>
    </source>
</evidence>
<comment type="catalytic activity">
    <reaction evidence="14">
        <text>a 6-O-methyl-2'-deoxyguanosine in DNA + L-cysteinyl-[protein] = S-methyl-L-cysteinyl-[protein] + a 2'-deoxyguanosine in DNA</text>
        <dbReference type="Rhea" id="RHEA:24000"/>
        <dbReference type="Rhea" id="RHEA-COMP:10131"/>
        <dbReference type="Rhea" id="RHEA-COMP:10132"/>
        <dbReference type="Rhea" id="RHEA-COMP:11367"/>
        <dbReference type="Rhea" id="RHEA-COMP:11368"/>
        <dbReference type="ChEBI" id="CHEBI:29950"/>
        <dbReference type="ChEBI" id="CHEBI:82612"/>
        <dbReference type="ChEBI" id="CHEBI:85445"/>
        <dbReference type="ChEBI" id="CHEBI:85448"/>
        <dbReference type="EC" id="2.1.1.63"/>
    </reaction>
</comment>
<evidence type="ECO:0000256" key="10">
    <source>
        <dbReference type="ARBA" id="ARBA00023125"/>
    </source>
</evidence>
<dbReference type="PANTHER" id="PTHR10815:SF14">
    <property type="entry name" value="BIFUNCTIONAL TRANSCRIPTIONAL ACTIVATOR_DNA REPAIR ENZYME ADA"/>
    <property type="match status" value="1"/>
</dbReference>
<dbReference type="FunFam" id="1.10.10.10:FF:000214">
    <property type="entry name" value="Methylated-DNA--protein-cysteine methyltransferase"/>
    <property type="match status" value="1"/>
</dbReference>
<keyword evidence="8 16" id="KW-0862">Zinc</keyword>
<dbReference type="Gene3D" id="1.10.10.60">
    <property type="entry name" value="Homeodomain-like"/>
    <property type="match status" value="1"/>
</dbReference>
<feature type="binding site" evidence="16">
    <location>
        <position position="95"/>
    </location>
    <ligand>
        <name>Zn(2+)</name>
        <dbReference type="ChEBI" id="CHEBI:29105"/>
    </ligand>
</feature>
<evidence type="ECO:0000256" key="3">
    <source>
        <dbReference type="ARBA" id="ARBA00011918"/>
    </source>
</evidence>
<dbReference type="InterPro" id="IPR036217">
    <property type="entry name" value="MethylDNA_cys_MeTrfase_DNAb"/>
</dbReference>
<keyword evidence="7" id="KW-0227">DNA damage</keyword>
<evidence type="ECO:0000256" key="8">
    <source>
        <dbReference type="ARBA" id="ARBA00022833"/>
    </source>
</evidence>
<evidence type="ECO:0000313" key="18">
    <source>
        <dbReference type="EMBL" id="MQT12363.1"/>
    </source>
</evidence>
<dbReference type="Gene3D" id="1.10.10.10">
    <property type="entry name" value="Winged helix-like DNA-binding domain superfamily/Winged helix DNA-binding domain"/>
    <property type="match status" value="1"/>
</dbReference>
<keyword evidence="10 18" id="KW-0238">DNA-binding</keyword>
<dbReference type="SUPFAM" id="SSF46767">
    <property type="entry name" value="Methylated DNA-protein cysteine methyltransferase, C-terminal domain"/>
    <property type="match status" value="1"/>
</dbReference>
<comment type="caution">
    <text evidence="18">The sequence shown here is derived from an EMBL/GenBank/DDBJ whole genome shotgun (WGS) entry which is preliminary data.</text>
</comment>
<dbReference type="CDD" id="cd06445">
    <property type="entry name" value="ATase"/>
    <property type="match status" value="1"/>
</dbReference>
<dbReference type="EC" id="2.1.1.63" evidence="3"/>
<keyword evidence="5 18" id="KW-0808">Transferase</keyword>
<comment type="catalytic activity">
    <reaction evidence="1">
        <text>a 4-O-methyl-thymidine in DNA + L-cysteinyl-[protein] = a thymidine in DNA + S-methyl-L-cysteinyl-[protein]</text>
        <dbReference type="Rhea" id="RHEA:53428"/>
        <dbReference type="Rhea" id="RHEA-COMP:10131"/>
        <dbReference type="Rhea" id="RHEA-COMP:10132"/>
        <dbReference type="Rhea" id="RHEA-COMP:13555"/>
        <dbReference type="Rhea" id="RHEA-COMP:13556"/>
        <dbReference type="ChEBI" id="CHEBI:29950"/>
        <dbReference type="ChEBI" id="CHEBI:82612"/>
        <dbReference type="ChEBI" id="CHEBI:137386"/>
        <dbReference type="ChEBI" id="CHEBI:137387"/>
        <dbReference type="EC" id="2.1.1.63"/>
    </reaction>
</comment>
<keyword evidence="11" id="KW-0010">Activator</keyword>
<feature type="binding site" evidence="16">
    <location>
        <position position="68"/>
    </location>
    <ligand>
        <name>Zn(2+)</name>
        <dbReference type="ChEBI" id="CHEBI:29105"/>
    </ligand>
</feature>
<organism evidence="18 19">
    <name type="scientific">Segnochrobactrum spirostomi</name>
    <dbReference type="NCBI Taxonomy" id="2608987"/>
    <lineage>
        <taxon>Bacteria</taxon>
        <taxon>Pseudomonadati</taxon>
        <taxon>Pseudomonadota</taxon>
        <taxon>Alphaproteobacteria</taxon>
        <taxon>Hyphomicrobiales</taxon>
        <taxon>Segnochrobactraceae</taxon>
        <taxon>Segnochrobactrum</taxon>
    </lineage>
</organism>
<evidence type="ECO:0000256" key="15">
    <source>
        <dbReference type="PIRSR" id="PIRSR000409-1"/>
    </source>
</evidence>
<evidence type="ECO:0000256" key="6">
    <source>
        <dbReference type="ARBA" id="ARBA00022723"/>
    </source>
</evidence>
<evidence type="ECO:0000313" key="19">
    <source>
        <dbReference type="Proteomes" id="UP000332515"/>
    </source>
</evidence>
<dbReference type="InterPro" id="IPR018062">
    <property type="entry name" value="HTH_AraC-typ_CS"/>
</dbReference>
<dbReference type="Proteomes" id="UP000332515">
    <property type="component" value="Unassembled WGS sequence"/>
</dbReference>
<dbReference type="GO" id="GO:0003908">
    <property type="term" value="F:methylated-DNA-[protein]-cysteine S-methyltransferase activity"/>
    <property type="evidence" value="ECO:0007669"/>
    <property type="project" value="UniProtKB-EC"/>
</dbReference>